<evidence type="ECO:0000256" key="7">
    <source>
        <dbReference type="ARBA" id="ARBA00022840"/>
    </source>
</evidence>
<comment type="subcellular location">
    <subcellularLocation>
        <location evidence="1">Membrane</location>
        <topology evidence="1">Single-pass type I membrane protein</topology>
    </subcellularLocation>
</comment>
<evidence type="ECO:0000256" key="2">
    <source>
        <dbReference type="ARBA" id="ARBA00022553"/>
    </source>
</evidence>
<name>A0ABR2DWK7_9ROSI</name>
<dbReference type="InterPro" id="IPR045274">
    <property type="entry name" value="WAK-like"/>
</dbReference>
<evidence type="ECO:0000256" key="5">
    <source>
        <dbReference type="ARBA" id="ARBA00022741"/>
    </source>
</evidence>
<dbReference type="Gene3D" id="1.10.510.10">
    <property type="entry name" value="Transferase(Phosphotransferase) domain 1"/>
    <property type="match status" value="1"/>
</dbReference>
<proteinExistence type="predicted"/>
<dbReference type="PROSITE" id="PS00108">
    <property type="entry name" value="PROTEIN_KINASE_ST"/>
    <property type="match status" value="1"/>
</dbReference>
<keyword evidence="2" id="KW-0597">Phosphoprotein</keyword>
<evidence type="ECO:0000313" key="17">
    <source>
        <dbReference type="Proteomes" id="UP001472677"/>
    </source>
</evidence>
<dbReference type="Gene3D" id="3.30.200.20">
    <property type="entry name" value="Phosphorylase Kinase, domain 1"/>
    <property type="match status" value="1"/>
</dbReference>
<evidence type="ECO:0000256" key="14">
    <source>
        <dbReference type="SAM" id="SignalP"/>
    </source>
</evidence>
<accession>A0ABR2DWK7</accession>
<evidence type="ECO:0000256" key="11">
    <source>
        <dbReference type="ARBA" id="ARBA00023180"/>
    </source>
</evidence>
<evidence type="ECO:0000256" key="10">
    <source>
        <dbReference type="ARBA" id="ARBA00023157"/>
    </source>
</evidence>
<keyword evidence="4 14" id="KW-0732">Signal</keyword>
<evidence type="ECO:0000256" key="9">
    <source>
        <dbReference type="ARBA" id="ARBA00023136"/>
    </source>
</evidence>
<evidence type="ECO:0000256" key="13">
    <source>
        <dbReference type="ARBA" id="ARBA00047951"/>
    </source>
</evidence>
<dbReference type="InterPro" id="IPR000719">
    <property type="entry name" value="Prot_kinase_dom"/>
</dbReference>
<keyword evidence="7" id="KW-0067">ATP-binding</keyword>
<dbReference type="PROSITE" id="PS50011">
    <property type="entry name" value="PROTEIN_KINASE_DOM"/>
    <property type="match status" value="1"/>
</dbReference>
<dbReference type="SUPFAM" id="SSF56112">
    <property type="entry name" value="Protein kinase-like (PK-like)"/>
    <property type="match status" value="1"/>
</dbReference>
<evidence type="ECO:0000256" key="6">
    <source>
        <dbReference type="ARBA" id="ARBA00022777"/>
    </source>
</evidence>
<reference evidence="16 17" key="1">
    <citation type="journal article" date="2024" name="G3 (Bethesda)">
        <title>Genome assembly of Hibiscus sabdariffa L. provides insights into metabolisms of medicinal natural products.</title>
        <authorList>
            <person name="Kim T."/>
        </authorList>
    </citation>
    <scope>NUCLEOTIDE SEQUENCE [LARGE SCALE GENOMIC DNA]</scope>
    <source>
        <strain evidence="16">TK-2024</strain>
        <tissue evidence="16">Old leaves</tissue>
    </source>
</reference>
<keyword evidence="10" id="KW-1015">Disulfide bond</keyword>
<gene>
    <name evidence="16" type="ORF">V6N12_061270</name>
</gene>
<dbReference type="InterPro" id="IPR025287">
    <property type="entry name" value="WAK_GUB"/>
</dbReference>
<feature type="domain" description="Protein kinase" evidence="15">
    <location>
        <begin position="671"/>
        <end position="950"/>
    </location>
</feature>
<feature type="signal peptide" evidence="14">
    <location>
        <begin position="1"/>
        <end position="26"/>
    </location>
</feature>
<evidence type="ECO:0000256" key="1">
    <source>
        <dbReference type="ARBA" id="ARBA00004479"/>
    </source>
</evidence>
<comment type="catalytic activity">
    <reaction evidence="13">
        <text>L-threonyl-[protein] + ATP = O-phospho-L-threonyl-[protein] + ADP + H(+)</text>
        <dbReference type="Rhea" id="RHEA:46608"/>
        <dbReference type="Rhea" id="RHEA-COMP:11060"/>
        <dbReference type="Rhea" id="RHEA-COMP:11605"/>
        <dbReference type="ChEBI" id="CHEBI:15378"/>
        <dbReference type="ChEBI" id="CHEBI:30013"/>
        <dbReference type="ChEBI" id="CHEBI:30616"/>
        <dbReference type="ChEBI" id="CHEBI:61977"/>
        <dbReference type="ChEBI" id="CHEBI:456216"/>
    </reaction>
</comment>
<comment type="caution">
    <text evidence="16">The sequence shown here is derived from an EMBL/GenBank/DDBJ whole genome shotgun (WGS) entry which is preliminary data.</text>
</comment>
<evidence type="ECO:0000256" key="4">
    <source>
        <dbReference type="ARBA" id="ARBA00022729"/>
    </source>
</evidence>
<sequence length="998" mass="111090">MGVGVVFYFILQLPWLIPAVVAPGAAQPYGRFRNDCDETCGNVPIPYPFGIRSGCYAYNNSWFTVTCNETATGQKPFISGINLELVDSYWTDENPVVVVNNPVIYLNCGNRRTTSPSSVDLQGSPFFFSSRFNQFGSVGCGNLVSVFRNNQTIPISSCLQKSCGHMASTLHGDGCHAIISENITFYPASVREVISAAGSQRCTSAFIFTSQSSILPPWHANSYRLDSGIEFPDHISIDTSHVQAVLEWNLCDFEAVSCQELKQAENRRQLLQLPTLPLTYKYDCIERCGNIGIPFPFGIEVGCYINNWFRVTCNETIDGPWPFISSINLQLMDVAFPQGIAVVNNLLNNFNCSSLDRDTDIDLVGDVNLTGTPFLFSDLFNEFVSVGCGNLATFLRSPTDYPVGWCVQPLCRDLVTFEDRCYANVPPGLSSFAAKMVQISPTEDNNRSCGSVFIVDRRYAGSLETIIPFHGDTSNRTRAHFPATLVWGTQKRGLCELREGSDISCRSDGTYCWTNLSETHLCVCSSGSNPSDYSVDVCQESGKCLDSKYKYCHMFCLNAPGNNCSSSCPIGYEHILDSCMPIRPSIKTKSNSQTLQIIVGSSTSVGTIFVLLGTWHLYRLVKRRNNTKLKQKYFKRNGGLLLQQQWSSNESNVEKIKLFTSKELEHATDYYSENRILGRGGQGIVYKGMLTDGSIVAIKKSKLVEEKILDERKLEQFINEVMILSQINHRNVVKLLGCCLETKVPLLVYEFVPNGTLYHLIHEPNEEFPLTWEMRLRIAIEIANALSYLHSAASIPIYHRDVKSSNILLDDKYKAKVSDFGTSRSVALEQTHVTTRVQGTFGYLDPEYFRSNQFTEKSDVYSFGVVLVELVTGQKPISSSQSEEVVRSLANFFLLSMKEDSLLDIVDPLVQNGGTEEEIVAVARLAKRCLNLNGKKRPTMKQVALELEWIRSSEEANVIQQSADEDSDTDDMFEVSGIISCSATGSVLKDSVTLSTDA</sequence>
<keyword evidence="11" id="KW-0325">Glycoprotein</keyword>
<organism evidence="16 17">
    <name type="scientific">Hibiscus sabdariffa</name>
    <name type="common">roselle</name>
    <dbReference type="NCBI Taxonomy" id="183260"/>
    <lineage>
        <taxon>Eukaryota</taxon>
        <taxon>Viridiplantae</taxon>
        <taxon>Streptophyta</taxon>
        <taxon>Embryophyta</taxon>
        <taxon>Tracheophyta</taxon>
        <taxon>Spermatophyta</taxon>
        <taxon>Magnoliopsida</taxon>
        <taxon>eudicotyledons</taxon>
        <taxon>Gunneridae</taxon>
        <taxon>Pentapetalae</taxon>
        <taxon>rosids</taxon>
        <taxon>malvids</taxon>
        <taxon>Malvales</taxon>
        <taxon>Malvaceae</taxon>
        <taxon>Malvoideae</taxon>
        <taxon>Hibiscus</taxon>
    </lineage>
</organism>
<dbReference type="InterPro" id="IPR011009">
    <property type="entry name" value="Kinase-like_dom_sf"/>
</dbReference>
<dbReference type="SMART" id="SM00220">
    <property type="entry name" value="S_TKc"/>
    <property type="match status" value="1"/>
</dbReference>
<keyword evidence="8" id="KW-1133">Transmembrane helix</keyword>
<evidence type="ECO:0000259" key="15">
    <source>
        <dbReference type="PROSITE" id="PS50011"/>
    </source>
</evidence>
<evidence type="ECO:0000313" key="16">
    <source>
        <dbReference type="EMBL" id="KAK8548356.1"/>
    </source>
</evidence>
<dbReference type="Proteomes" id="UP001472677">
    <property type="component" value="Unassembled WGS sequence"/>
</dbReference>
<comment type="catalytic activity">
    <reaction evidence="12">
        <text>L-seryl-[protein] + ATP = O-phospho-L-seryl-[protein] + ADP + H(+)</text>
        <dbReference type="Rhea" id="RHEA:17989"/>
        <dbReference type="Rhea" id="RHEA-COMP:9863"/>
        <dbReference type="Rhea" id="RHEA-COMP:11604"/>
        <dbReference type="ChEBI" id="CHEBI:15378"/>
        <dbReference type="ChEBI" id="CHEBI:29999"/>
        <dbReference type="ChEBI" id="CHEBI:30616"/>
        <dbReference type="ChEBI" id="CHEBI:83421"/>
        <dbReference type="ChEBI" id="CHEBI:456216"/>
    </reaction>
</comment>
<keyword evidence="3" id="KW-0812">Transmembrane</keyword>
<dbReference type="PANTHER" id="PTHR27005">
    <property type="entry name" value="WALL-ASSOCIATED RECEPTOR KINASE-LIKE 21"/>
    <property type="match status" value="1"/>
</dbReference>
<keyword evidence="9" id="KW-0472">Membrane</keyword>
<evidence type="ECO:0000256" key="12">
    <source>
        <dbReference type="ARBA" id="ARBA00047558"/>
    </source>
</evidence>
<dbReference type="CDD" id="cd14066">
    <property type="entry name" value="STKc_IRAK"/>
    <property type="match status" value="1"/>
</dbReference>
<dbReference type="EMBL" id="JBBPBM010000021">
    <property type="protein sequence ID" value="KAK8548356.1"/>
    <property type="molecule type" value="Genomic_DNA"/>
</dbReference>
<dbReference type="PANTHER" id="PTHR27005:SF432">
    <property type="entry name" value="WALL-ASSOCIATED RECEPTOR KINASE-LIKE 6"/>
    <property type="match status" value="1"/>
</dbReference>
<feature type="chain" id="PRO_5047049035" description="Protein kinase domain-containing protein" evidence="14">
    <location>
        <begin position="27"/>
        <end position="998"/>
    </location>
</feature>
<protein>
    <recommendedName>
        <fullName evidence="15">Protein kinase domain-containing protein</fullName>
    </recommendedName>
</protein>
<keyword evidence="6" id="KW-0418">Kinase</keyword>
<evidence type="ECO:0000256" key="8">
    <source>
        <dbReference type="ARBA" id="ARBA00022989"/>
    </source>
</evidence>
<keyword evidence="6" id="KW-0808">Transferase</keyword>
<dbReference type="InterPro" id="IPR008271">
    <property type="entry name" value="Ser/Thr_kinase_AS"/>
</dbReference>
<dbReference type="Pfam" id="PF00069">
    <property type="entry name" value="Pkinase"/>
    <property type="match status" value="1"/>
</dbReference>
<keyword evidence="5" id="KW-0547">Nucleotide-binding</keyword>
<dbReference type="Pfam" id="PF13947">
    <property type="entry name" value="GUB_WAK_bind"/>
    <property type="match status" value="1"/>
</dbReference>
<keyword evidence="17" id="KW-1185">Reference proteome</keyword>
<evidence type="ECO:0000256" key="3">
    <source>
        <dbReference type="ARBA" id="ARBA00022692"/>
    </source>
</evidence>